<feature type="compositionally biased region" description="Basic residues" evidence="1">
    <location>
        <begin position="152"/>
        <end position="163"/>
    </location>
</feature>
<gene>
    <name evidence="2" type="ORF">FA13DRAFT_242705</name>
</gene>
<comment type="caution">
    <text evidence="2">The sequence shown here is derived from an EMBL/GenBank/DDBJ whole genome shotgun (WGS) entry which is preliminary data.</text>
</comment>
<feature type="compositionally biased region" description="Low complexity" evidence="1">
    <location>
        <begin position="11"/>
        <end position="25"/>
    </location>
</feature>
<accession>A0A4Y7SEU3</accession>
<proteinExistence type="predicted"/>
<evidence type="ECO:0000256" key="1">
    <source>
        <dbReference type="SAM" id="MobiDB-lite"/>
    </source>
</evidence>
<dbReference type="AlphaFoldDB" id="A0A4Y7SEU3"/>
<reference evidence="2 3" key="1">
    <citation type="journal article" date="2019" name="Nat. Ecol. Evol.">
        <title>Megaphylogeny resolves global patterns of mushroom evolution.</title>
        <authorList>
            <person name="Varga T."/>
            <person name="Krizsan K."/>
            <person name="Foldi C."/>
            <person name="Dima B."/>
            <person name="Sanchez-Garcia M."/>
            <person name="Sanchez-Ramirez S."/>
            <person name="Szollosi G.J."/>
            <person name="Szarkandi J.G."/>
            <person name="Papp V."/>
            <person name="Albert L."/>
            <person name="Andreopoulos W."/>
            <person name="Angelini C."/>
            <person name="Antonin V."/>
            <person name="Barry K.W."/>
            <person name="Bougher N.L."/>
            <person name="Buchanan P."/>
            <person name="Buyck B."/>
            <person name="Bense V."/>
            <person name="Catcheside P."/>
            <person name="Chovatia M."/>
            <person name="Cooper J."/>
            <person name="Damon W."/>
            <person name="Desjardin D."/>
            <person name="Finy P."/>
            <person name="Geml J."/>
            <person name="Haridas S."/>
            <person name="Hughes K."/>
            <person name="Justo A."/>
            <person name="Karasinski D."/>
            <person name="Kautmanova I."/>
            <person name="Kiss B."/>
            <person name="Kocsube S."/>
            <person name="Kotiranta H."/>
            <person name="LaButti K.M."/>
            <person name="Lechner B.E."/>
            <person name="Liimatainen K."/>
            <person name="Lipzen A."/>
            <person name="Lukacs Z."/>
            <person name="Mihaltcheva S."/>
            <person name="Morgado L.N."/>
            <person name="Niskanen T."/>
            <person name="Noordeloos M.E."/>
            <person name="Ohm R.A."/>
            <person name="Ortiz-Santana B."/>
            <person name="Ovrebo C."/>
            <person name="Racz N."/>
            <person name="Riley R."/>
            <person name="Savchenko A."/>
            <person name="Shiryaev A."/>
            <person name="Soop K."/>
            <person name="Spirin V."/>
            <person name="Szebenyi C."/>
            <person name="Tomsovsky M."/>
            <person name="Tulloss R.E."/>
            <person name="Uehling J."/>
            <person name="Grigoriev I.V."/>
            <person name="Vagvolgyi C."/>
            <person name="Papp T."/>
            <person name="Martin F.M."/>
            <person name="Miettinen O."/>
            <person name="Hibbett D.S."/>
            <person name="Nagy L.G."/>
        </authorList>
    </citation>
    <scope>NUCLEOTIDE SEQUENCE [LARGE SCALE GENOMIC DNA]</scope>
    <source>
        <strain evidence="2 3">FP101781</strain>
    </source>
</reference>
<evidence type="ECO:0000313" key="2">
    <source>
        <dbReference type="EMBL" id="TEB20324.1"/>
    </source>
</evidence>
<protein>
    <submittedName>
        <fullName evidence="2">Uncharacterized protein</fullName>
    </submittedName>
</protein>
<feature type="region of interest" description="Disordered" evidence="1">
    <location>
        <begin position="143"/>
        <end position="163"/>
    </location>
</feature>
<feature type="region of interest" description="Disordered" evidence="1">
    <location>
        <begin position="1"/>
        <end position="28"/>
    </location>
</feature>
<dbReference type="EMBL" id="QPFP01000144">
    <property type="protein sequence ID" value="TEB20324.1"/>
    <property type="molecule type" value="Genomic_DNA"/>
</dbReference>
<sequence>MWAGCGAFVGSTPTTTTRTTKSTPSCGERRSREVRGYSSLFLRRYAPCLAGAWDLGLDLYLAVADCNGGLALSSTTTTTTTQLGLLSGLWLSPLQLSTDLSLSLSDIATHSGVRVESGPLVSSFLCLSQRPYLLYVGSIYASTPHQPSSLPSRKRRSGFVRRL</sequence>
<dbReference type="Proteomes" id="UP000298030">
    <property type="component" value="Unassembled WGS sequence"/>
</dbReference>
<keyword evidence="3" id="KW-1185">Reference proteome</keyword>
<name>A0A4Y7SEU3_COPMI</name>
<evidence type="ECO:0000313" key="3">
    <source>
        <dbReference type="Proteomes" id="UP000298030"/>
    </source>
</evidence>
<organism evidence="2 3">
    <name type="scientific">Coprinellus micaceus</name>
    <name type="common">Glistening ink-cap mushroom</name>
    <name type="synonym">Coprinus micaceus</name>
    <dbReference type="NCBI Taxonomy" id="71717"/>
    <lineage>
        <taxon>Eukaryota</taxon>
        <taxon>Fungi</taxon>
        <taxon>Dikarya</taxon>
        <taxon>Basidiomycota</taxon>
        <taxon>Agaricomycotina</taxon>
        <taxon>Agaricomycetes</taxon>
        <taxon>Agaricomycetidae</taxon>
        <taxon>Agaricales</taxon>
        <taxon>Agaricineae</taxon>
        <taxon>Psathyrellaceae</taxon>
        <taxon>Coprinellus</taxon>
    </lineage>
</organism>